<accession>A0A5J4WUM8</accession>
<dbReference type="GO" id="GO:0003689">
    <property type="term" value="F:DNA clamp loader activity"/>
    <property type="evidence" value="ECO:0007669"/>
    <property type="project" value="TreeGrafter"/>
</dbReference>
<dbReference type="InterPro" id="IPR008921">
    <property type="entry name" value="DNA_pol3_clamp-load_cplx_C"/>
</dbReference>
<dbReference type="GO" id="GO:0005634">
    <property type="term" value="C:nucleus"/>
    <property type="evidence" value="ECO:0007669"/>
    <property type="project" value="TreeGrafter"/>
</dbReference>
<evidence type="ECO:0000313" key="7">
    <source>
        <dbReference type="EMBL" id="KAA6398724.1"/>
    </source>
</evidence>
<dbReference type="CDD" id="cd18140">
    <property type="entry name" value="HLD_clamp_RFC"/>
    <property type="match status" value="1"/>
</dbReference>
<dbReference type="FunFam" id="3.40.50.300:FF:000129">
    <property type="entry name" value="Replication factor C subunit 5"/>
    <property type="match status" value="1"/>
</dbReference>
<dbReference type="AlphaFoldDB" id="A0A5J4WUM8"/>
<dbReference type="InterPro" id="IPR047854">
    <property type="entry name" value="RFC_lid"/>
</dbReference>
<evidence type="ECO:0000256" key="5">
    <source>
        <dbReference type="SAM" id="MobiDB-lite"/>
    </source>
</evidence>
<dbReference type="SMART" id="SM00382">
    <property type="entry name" value="AAA"/>
    <property type="match status" value="1"/>
</dbReference>
<dbReference type="GO" id="GO:0005524">
    <property type="term" value="F:ATP binding"/>
    <property type="evidence" value="ECO:0007669"/>
    <property type="project" value="UniProtKB-KW"/>
</dbReference>
<dbReference type="InterPro" id="IPR050238">
    <property type="entry name" value="DNA_Rep/Repair_Clamp_Loader"/>
</dbReference>
<evidence type="ECO:0000256" key="4">
    <source>
        <dbReference type="ARBA" id="ARBA00022840"/>
    </source>
</evidence>
<dbReference type="Gene3D" id="3.40.50.300">
    <property type="entry name" value="P-loop containing nucleotide triphosphate hydrolases"/>
    <property type="match status" value="1"/>
</dbReference>
<name>A0A5J4WUM8_9EUKA</name>
<gene>
    <name evidence="7" type="ORF">EZS28_005749</name>
</gene>
<dbReference type="GO" id="GO:0006261">
    <property type="term" value="P:DNA-templated DNA replication"/>
    <property type="evidence" value="ECO:0007669"/>
    <property type="project" value="TreeGrafter"/>
</dbReference>
<organism evidence="7 8">
    <name type="scientific">Streblomastix strix</name>
    <dbReference type="NCBI Taxonomy" id="222440"/>
    <lineage>
        <taxon>Eukaryota</taxon>
        <taxon>Metamonada</taxon>
        <taxon>Preaxostyla</taxon>
        <taxon>Oxymonadida</taxon>
        <taxon>Streblomastigidae</taxon>
        <taxon>Streblomastix</taxon>
    </lineage>
</organism>
<dbReference type="Gene3D" id="1.20.272.10">
    <property type="match status" value="2"/>
</dbReference>
<dbReference type="InterPro" id="IPR003959">
    <property type="entry name" value="ATPase_AAA_core"/>
</dbReference>
<dbReference type="EMBL" id="SNRW01000896">
    <property type="protein sequence ID" value="KAA6398724.1"/>
    <property type="molecule type" value="Genomic_DNA"/>
</dbReference>
<feature type="compositionally biased region" description="Basic and acidic residues" evidence="5">
    <location>
        <begin position="325"/>
        <end position="337"/>
    </location>
</feature>
<dbReference type="SUPFAM" id="SSF48019">
    <property type="entry name" value="post-AAA+ oligomerization domain-like"/>
    <property type="match status" value="1"/>
</dbReference>
<evidence type="ECO:0000313" key="8">
    <source>
        <dbReference type="Proteomes" id="UP000324800"/>
    </source>
</evidence>
<dbReference type="GO" id="GO:0016887">
    <property type="term" value="F:ATP hydrolysis activity"/>
    <property type="evidence" value="ECO:0007669"/>
    <property type="project" value="InterPro"/>
</dbReference>
<dbReference type="Pfam" id="PF21960">
    <property type="entry name" value="RCF1-5-like_lid"/>
    <property type="match status" value="1"/>
</dbReference>
<dbReference type="InterPro" id="IPR027417">
    <property type="entry name" value="P-loop_NTPase"/>
</dbReference>
<dbReference type="CDD" id="cd00009">
    <property type="entry name" value="AAA"/>
    <property type="match status" value="1"/>
</dbReference>
<feature type="compositionally biased region" description="Acidic residues" evidence="5">
    <location>
        <begin position="338"/>
        <end position="350"/>
    </location>
</feature>
<comment type="caution">
    <text evidence="7">The sequence shown here is derived from an EMBL/GenBank/DDBJ whole genome shotgun (WGS) entry which is preliminary data.</text>
</comment>
<dbReference type="GO" id="GO:0003677">
    <property type="term" value="F:DNA binding"/>
    <property type="evidence" value="ECO:0007669"/>
    <property type="project" value="InterPro"/>
</dbReference>
<dbReference type="Pfam" id="PF00004">
    <property type="entry name" value="AAA"/>
    <property type="match status" value="1"/>
</dbReference>
<evidence type="ECO:0000256" key="1">
    <source>
        <dbReference type="ARBA" id="ARBA00005378"/>
    </source>
</evidence>
<dbReference type="Proteomes" id="UP000324800">
    <property type="component" value="Unassembled WGS sequence"/>
</dbReference>
<feature type="domain" description="AAA+ ATPase" evidence="6">
    <location>
        <begin position="38"/>
        <end position="174"/>
    </location>
</feature>
<feature type="region of interest" description="Disordered" evidence="5">
    <location>
        <begin position="301"/>
        <end position="352"/>
    </location>
</feature>
<sequence>MREILVPWVEKFRPRTLDEVVAQDSPVATLKRFVETGNLPHLLFHGPPGTGKTSAILALTNDLFGPVMLRQRVLELNASDERGISTIREKVKRFAQQSIAAKPSNYTHPCPPFKIIILDEADSLTSDAQSALRRVIEIYTKVTRFCLVCNYVSKIIDPIASRCAKFRFTPLPPDVAVGRLKEIVIQEKVACDDANLEVINDISKGDLRRAITLLHSVHRLYKTRITKDRIVELAGIVPDVIIQSLMHVFQVTQSQRDLNTIIENDIVRNGYPAVQLIEQIGDEIIKVHGINSIIEEGKDTTENINSKQKKQSKQSMIIDLDDDDGQKGLKKDKKVEMDKDDETGNDEDENRDLVGLRDEQKAQIALSIAQTERMLIDGANEELQIKSLLSLILGCFRRG</sequence>
<proteinExistence type="inferred from homology"/>
<dbReference type="SUPFAM" id="SSF52540">
    <property type="entry name" value="P-loop containing nucleoside triphosphate hydrolases"/>
    <property type="match status" value="1"/>
</dbReference>
<dbReference type="PANTHER" id="PTHR11669:SF20">
    <property type="entry name" value="REPLICATION FACTOR C SUBUNIT 4"/>
    <property type="match status" value="1"/>
</dbReference>
<dbReference type="GO" id="GO:0006281">
    <property type="term" value="P:DNA repair"/>
    <property type="evidence" value="ECO:0007669"/>
    <property type="project" value="TreeGrafter"/>
</dbReference>
<keyword evidence="2" id="KW-0235">DNA replication</keyword>
<protein>
    <submittedName>
        <fullName evidence="7">Putative Replication factor C subunit 2</fullName>
    </submittedName>
</protein>
<dbReference type="OrthoDB" id="4199794at2759"/>
<dbReference type="GO" id="GO:0005663">
    <property type="term" value="C:DNA replication factor C complex"/>
    <property type="evidence" value="ECO:0007669"/>
    <property type="project" value="TreeGrafter"/>
</dbReference>
<evidence type="ECO:0000256" key="3">
    <source>
        <dbReference type="ARBA" id="ARBA00022741"/>
    </source>
</evidence>
<dbReference type="Gene3D" id="1.10.8.60">
    <property type="match status" value="1"/>
</dbReference>
<evidence type="ECO:0000259" key="6">
    <source>
        <dbReference type="SMART" id="SM00382"/>
    </source>
</evidence>
<evidence type="ECO:0000256" key="2">
    <source>
        <dbReference type="ARBA" id="ARBA00022705"/>
    </source>
</evidence>
<dbReference type="InterPro" id="IPR003593">
    <property type="entry name" value="AAA+_ATPase"/>
</dbReference>
<comment type="similarity">
    <text evidence="1">Belongs to the activator 1 small subunits family.</text>
</comment>
<reference evidence="7 8" key="1">
    <citation type="submission" date="2019-03" db="EMBL/GenBank/DDBJ databases">
        <title>Single cell metagenomics reveals metabolic interactions within the superorganism composed of flagellate Streblomastix strix and complex community of Bacteroidetes bacteria on its surface.</title>
        <authorList>
            <person name="Treitli S.C."/>
            <person name="Kolisko M."/>
            <person name="Husnik F."/>
            <person name="Keeling P."/>
            <person name="Hampl V."/>
        </authorList>
    </citation>
    <scope>NUCLEOTIDE SEQUENCE [LARGE SCALE GENOMIC DNA]</scope>
    <source>
        <strain evidence="7">ST1C</strain>
    </source>
</reference>
<keyword evidence="4" id="KW-0067">ATP-binding</keyword>
<dbReference type="PANTHER" id="PTHR11669">
    <property type="entry name" value="REPLICATION FACTOR C / DNA POLYMERASE III GAMMA-TAU SUBUNIT"/>
    <property type="match status" value="1"/>
</dbReference>
<keyword evidence="3" id="KW-0547">Nucleotide-binding</keyword>